<feature type="region of interest" description="Disordered" evidence="1">
    <location>
        <begin position="260"/>
        <end position="298"/>
    </location>
</feature>
<evidence type="ECO:0000313" key="2">
    <source>
        <dbReference type="EMBL" id="CAA7260877.1"/>
    </source>
</evidence>
<dbReference type="Proteomes" id="UP000467700">
    <property type="component" value="Unassembled WGS sequence"/>
</dbReference>
<organism evidence="2 3">
    <name type="scientific">Cyclocybe aegerita</name>
    <name type="common">Black poplar mushroom</name>
    <name type="synonym">Agrocybe aegerita</name>
    <dbReference type="NCBI Taxonomy" id="1973307"/>
    <lineage>
        <taxon>Eukaryota</taxon>
        <taxon>Fungi</taxon>
        <taxon>Dikarya</taxon>
        <taxon>Basidiomycota</taxon>
        <taxon>Agaricomycotina</taxon>
        <taxon>Agaricomycetes</taxon>
        <taxon>Agaricomycetidae</taxon>
        <taxon>Agaricales</taxon>
        <taxon>Agaricineae</taxon>
        <taxon>Bolbitiaceae</taxon>
        <taxon>Cyclocybe</taxon>
    </lineage>
</organism>
<sequence>MKFNLNIVDIPVFLCWLQQIIQMDGLTDEVNDSGFLLWVENSRGNRYPVERTEGDAESGGLNIYLGVRITWAPDICFHLFWQPTEDQADLWLCKVAVSPPSANNQGTRYCSMRGPANVAYSTQAASYSRLKWMILRAMKPHNPPPGTTYLATATLEIFRVKDNLPPKVLTIFDSLNNDPCTILPEIEDENDIFSYVQDTPCKTFKFQFHRQVFATQAGAYCEKRKHSRSGTVIDLDSDDAYHTDSDDSMTVLALRPRRKAQERALAAPNPRANPSRGQEARQSTARRKTALRHDSEPSIITRTIQRLQKVTQEGVALKKEIEKRVQEQEAANEAMRQALAKFKA</sequence>
<proteinExistence type="predicted"/>
<keyword evidence="3" id="KW-1185">Reference proteome</keyword>
<accession>A0A8S0XN27</accession>
<protein>
    <submittedName>
        <fullName evidence="2">Uncharacterized protein</fullName>
    </submittedName>
</protein>
<gene>
    <name evidence="2" type="ORF">AAE3_LOCUS3153</name>
</gene>
<dbReference type="AlphaFoldDB" id="A0A8S0XN27"/>
<name>A0A8S0XN27_CYCAE</name>
<comment type="caution">
    <text evidence="2">The sequence shown here is derived from an EMBL/GenBank/DDBJ whole genome shotgun (WGS) entry which is preliminary data.</text>
</comment>
<feature type="compositionally biased region" description="Low complexity" evidence="1">
    <location>
        <begin position="263"/>
        <end position="274"/>
    </location>
</feature>
<evidence type="ECO:0000313" key="3">
    <source>
        <dbReference type="Proteomes" id="UP000467700"/>
    </source>
</evidence>
<reference evidence="2 3" key="1">
    <citation type="submission" date="2020-01" db="EMBL/GenBank/DDBJ databases">
        <authorList>
            <person name="Gupta K D."/>
        </authorList>
    </citation>
    <scope>NUCLEOTIDE SEQUENCE [LARGE SCALE GENOMIC DNA]</scope>
</reference>
<evidence type="ECO:0000256" key="1">
    <source>
        <dbReference type="SAM" id="MobiDB-lite"/>
    </source>
</evidence>
<dbReference type="OrthoDB" id="10363405at2759"/>
<dbReference type="EMBL" id="CACVBS010000031">
    <property type="protein sequence ID" value="CAA7260877.1"/>
    <property type="molecule type" value="Genomic_DNA"/>
</dbReference>